<dbReference type="NCBIfam" id="TIGR03725">
    <property type="entry name" value="T6A_YeaZ"/>
    <property type="match status" value="1"/>
</dbReference>
<dbReference type="AlphaFoldDB" id="A0A6G9HGQ0"/>
<dbReference type="Pfam" id="PF00814">
    <property type="entry name" value="TsaD"/>
    <property type="match status" value="1"/>
</dbReference>
<dbReference type="Gene3D" id="3.30.420.40">
    <property type="match status" value="1"/>
</dbReference>
<proteinExistence type="predicted"/>
<dbReference type="InterPro" id="IPR000905">
    <property type="entry name" value="Gcp-like_dom"/>
</dbReference>
<evidence type="ECO:0000313" key="2">
    <source>
        <dbReference type="EMBL" id="QIQ09877.1"/>
    </source>
</evidence>
<feature type="domain" description="Gcp-like" evidence="1">
    <location>
        <begin position="51"/>
        <end position="118"/>
    </location>
</feature>
<keyword evidence="2" id="KW-0808">Transferase</keyword>
<accession>A0A6G9HGQ0</accession>
<dbReference type="InterPro" id="IPR022496">
    <property type="entry name" value="T6A_TsaB"/>
</dbReference>
<reference evidence="2" key="1">
    <citation type="journal article" date="2020" name="J. ISSAAS">
        <title>Lactobacilli and other gastrointestinal microbiota of Peromyscus leucopus, reservoir host for agents of Lyme disease and other zoonoses in North America.</title>
        <authorList>
            <person name="Milovic A."/>
            <person name="Bassam K."/>
            <person name="Shao H."/>
            <person name="Chatzistamou I."/>
            <person name="Tufts D.M."/>
            <person name="Diuk-Wasser M."/>
            <person name="Barbour A.G."/>
        </authorList>
    </citation>
    <scope>NUCLEOTIDE SEQUENCE</scope>
    <source>
        <strain evidence="2">LL85</strain>
    </source>
</reference>
<dbReference type="EMBL" id="MN991199">
    <property type="protein sequence ID" value="QIQ09877.1"/>
    <property type="molecule type" value="Genomic_DNA"/>
</dbReference>
<organism evidence="2">
    <name type="scientific">uncultured Mycoplasmataceae bacterium</name>
    <dbReference type="NCBI Taxonomy" id="300027"/>
    <lineage>
        <taxon>Bacteria</taxon>
        <taxon>Bacillati</taxon>
        <taxon>Mycoplasmatota</taxon>
        <taxon>Mollicutes</taxon>
        <taxon>Mycoplasmataceae</taxon>
        <taxon>environmental samples</taxon>
    </lineage>
</organism>
<protein>
    <submittedName>
        <fullName evidence="2">tRNA (Adenosine(37)-N6)-threonylcarbamoyltransferase complex dimerization subunit type 1 TsaB</fullName>
    </submittedName>
</protein>
<dbReference type="SUPFAM" id="SSF53067">
    <property type="entry name" value="Actin-like ATPase domain"/>
    <property type="match status" value="1"/>
</dbReference>
<sequence>MNNKKVNLFIDTSQASCNLAIFNNGKIVKKSSCLTHNNLTDIVVEKIAKLSSGYEISNIYITNGPGSFTGQRVSCLIAKSWMIIKKINVYTINTLTFQLKDLNGISIIDAKSNRSYVSVYKNTKCLLQPRIVFNAQLEQIKNKYKNLKVYENYKDINVFNNLLSLTNIFKKANTINEITPKYLKEAIYDQKNR</sequence>
<dbReference type="GO" id="GO:0016740">
    <property type="term" value="F:transferase activity"/>
    <property type="evidence" value="ECO:0007669"/>
    <property type="project" value="UniProtKB-KW"/>
</dbReference>
<dbReference type="Gene3D" id="3.30.420.200">
    <property type="match status" value="1"/>
</dbReference>
<gene>
    <name evidence="2" type="ORF">PlMoll_0400</name>
</gene>
<name>A0A6G9HGQ0_9MOLU</name>
<dbReference type="GO" id="GO:0002949">
    <property type="term" value="P:tRNA threonylcarbamoyladenosine modification"/>
    <property type="evidence" value="ECO:0007669"/>
    <property type="project" value="InterPro"/>
</dbReference>
<evidence type="ECO:0000259" key="1">
    <source>
        <dbReference type="Pfam" id="PF00814"/>
    </source>
</evidence>
<dbReference type="InterPro" id="IPR043129">
    <property type="entry name" value="ATPase_NBD"/>
</dbReference>